<evidence type="ECO:0000256" key="4">
    <source>
        <dbReference type="ARBA" id="ARBA00022833"/>
    </source>
</evidence>
<keyword evidence="7" id="KW-0812">Transmembrane</keyword>
<dbReference type="InterPro" id="IPR052173">
    <property type="entry name" value="Beta-lactam_resp_regulator"/>
</dbReference>
<evidence type="ECO:0000313" key="10">
    <source>
        <dbReference type="Proteomes" id="UP000565715"/>
    </source>
</evidence>
<protein>
    <submittedName>
        <fullName evidence="9">M56 family metallopeptidase</fullName>
    </submittedName>
</protein>
<accession>A0A846X988</accession>
<evidence type="ECO:0000256" key="5">
    <source>
        <dbReference type="ARBA" id="ARBA00023049"/>
    </source>
</evidence>
<evidence type="ECO:0000313" key="9">
    <source>
        <dbReference type="EMBL" id="NKY32558.1"/>
    </source>
</evidence>
<keyword evidence="2" id="KW-0479">Metal-binding</keyword>
<feature type="transmembrane region" description="Helical" evidence="7">
    <location>
        <begin position="96"/>
        <end position="117"/>
    </location>
</feature>
<evidence type="ECO:0000256" key="2">
    <source>
        <dbReference type="ARBA" id="ARBA00022723"/>
    </source>
</evidence>
<keyword evidence="5 6" id="KW-0482">Metalloprotease</keyword>
<dbReference type="RefSeq" id="WP_068036982.1">
    <property type="nucleotide sequence ID" value="NZ_JAAXOO010000001.1"/>
</dbReference>
<feature type="transmembrane region" description="Helical" evidence="7">
    <location>
        <begin position="295"/>
        <end position="316"/>
    </location>
</feature>
<keyword evidence="3 6" id="KW-0378">Hydrolase</keyword>
<keyword evidence="7" id="KW-1133">Transmembrane helix</keyword>
<evidence type="ECO:0000256" key="7">
    <source>
        <dbReference type="SAM" id="Phobius"/>
    </source>
</evidence>
<dbReference type="EMBL" id="JAAXOO010000001">
    <property type="protein sequence ID" value="NKY32558.1"/>
    <property type="molecule type" value="Genomic_DNA"/>
</dbReference>
<dbReference type="GO" id="GO:0046872">
    <property type="term" value="F:metal ion binding"/>
    <property type="evidence" value="ECO:0007669"/>
    <property type="project" value="UniProtKB-KW"/>
</dbReference>
<dbReference type="PANTHER" id="PTHR34978">
    <property type="entry name" value="POSSIBLE SENSOR-TRANSDUCER PROTEIN BLAR"/>
    <property type="match status" value="1"/>
</dbReference>
<dbReference type="AlphaFoldDB" id="A0A846X988"/>
<evidence type="ECO:0000259" key="8">
    <source>
        <dbReference type="Pfam" id="PF01435"/>
    </source>
</evidence>
<feature type="transmembrane region" description="Helical" evidence="7">
    <location>
        <begin position="37"/>
        <end position="63"/>
    </location>
</feature>
<dbReference type="GO" id="GO:0004222">
    <property type="term" value="F:metalloendopeptidase activity"/>
    <property type="evidence" value="ECO:0007669"/>
    <property type="project" value="InterPro"/>
</dbReference>
<keyword evidence="4 6" id="KW-0862">Zinc</keyword>
<name>A0A846X988_9NOCA</name>
<evidence type="ECO:0000256" key="1">
    <source>
        <dbReference type="ARBA" id="ARBA00022670"/>
    </source>
</evidence>
<evidence type="ECO:0000256" key="3">
    <source>
        <dbReference type="ARBA" id="ARBA00022801"/>
    </source>
</evidence>
<dbReference type="GO" id="GO:0006508">
    <property type="term" value="P:proteolysis"/>
    <property type="evidence" value="ECO:0007669"/>
    <property type="project" value="UniProtKB-KW"/>
</dbReference>
<keyword evidence="7" id="KW-0472">Membrane</keyword>
<dbReference type="PANTHER" id="PTHR34978:SF3">
    <property type="entry name" value="SLR0241 PROTEIN"/>
    <property type="match status" value="1"/>
</dbReference>
<comment type="similarity">
    <text evidence="6">Belongs to the peptidase M48 family.</text>
</comment>
<reference evidence="9 10" key="1">
    <citation type="submission" date="2020-04" db="EMBL/GenBank/DDBJ databases">
        <title>MicrobeNet Type strains.</title>
        <authorList>
            <person name="Nicholson A.C."/>
        </authorList>
    </citation>
    <scope>NUCLEOTIDE SEQUENCE [LARGE SCALE GENOMIC DNA]</scope>
    <source>
        <strain evidence="9 10">DSM 45078</strain>
    </source>
</reference>
<sequence length="332" mass="34295">MSALVVPAVLAVVLAASSVGGPALVRAAAPALTRVPRTAVLVLTGSLLLWVLAVASLSLMAAWMVTGPSVLPAPFAAACRQCLDAASPFAPTTVDTAIPVVMLLLLPAFVLFALLGLGTARWLRRQRATRSAAQALADRARTARVGGHRVLVIDDPRPIAFSLPRRYGGIVVSDGLCTSLESDELAAVLAHEHAHLRQHHHMILTLLGGLTWPLRWVPLVSAIADAIPHYLEIAADNAARSHAGTPALASALLKLGAPENHLAAAPGKPLPGLLLHAAGPDRIGHLVSPTRARSAVLPASTLGIQLLAFAVVVAAVHGPYLYVVLSGCATGV</sequence>
<comment type="cofactor">
    <cofactor evidence="6">
        <name>Zn(2+)</name>
        <dbReference type="ChEBI" id="CHEBI:29105"/>
    </cofactor>
    <text evidence="6">Binds 1 zinc ion per subunit.</text>
</comment>
<gene>
    <name evidence="9" type="ORF">HGA13_05625</name>
</gene>
<comment type="caution">
    <text evidence="9">The sequence shown here is derived from an EMBL/GenBank/DDBJ whole genome shotgun (WGS) entry which is preliminary data.</text>
</comment>
<dbReference type="Pfam" id="PF01435">
    <property type="entry name" value="Peptidase_M48"/>
    <property type="match status" value="1"/>
</dbReference>
<proteinExistence type="inferred from homology"/>
<keyword evidence="10" id="KW-1185">Reference proteome</keyword>
<keyword evidence="1 6" id="KW-0645">Protease</keyword>
<feature type="domain" description="Peptidase M48" evidence="8">
    <location>
        <begin position="126"/>
        <end position="214"/>
    </location>
</feature>
<dbReference type="Gene3D" id="3.30.2010.10">
    <property type="entry name" value="Metalloproteases ('zincins'), catalytic domain"/>
    <property type="match status" value="1"/>
</dbReference>
<evidence type="ECO:0000256" key="6">
    <source>
        <dbReference type="RuleBase" id="RU003983"/>
    </source>
</evidence>
<dbReference type="InterPro" id="IPR001915">
    <property type="entry name" value="Peptidase_M48"/>
</dbReference>
<organism evidence="9 10">
    <name type="scientific">Nocardia speluncae</name>
    <dbReference type="NCBI Taxonomy" id="419477"/>
    <lineage>
        <taxon>Bacteria</taxon>
        <taxon>Bacillati</taxon>
        <taxon>Actinomycetota</taxon>
        <taxon>Actinomycetes</taxon>
        <taxon>Mycobacteriales</taxon>
        <taxon>Nocardiaceae</taxon>
        <taxon>Nocardia</taxon>
    </lineage>
</organism>
<dbReference type="CDD" id="cd07326">
    <property type="entry name" value="M56_BlaR1_MecR1_like"/>
    <property type="match status" value="1"/>
</dbReference>
<dbReference type="Proteomes" id="UP000565715">
    <property type="component" value="Unassembled WGS sequence"/>
</dbReference>